<dbReference type="EC" id="4.2.1.8" evidence="7"/>
<evidence type="ECO:0000256" key="3">
    <source>
        <dbReference type="ARBA" id="ARBA00001954"/>
    </source>
</evidence>
<accession>A0A6B0YT93</accession>
<dbReference type="InterPro" id="IPR004628">
    <property type="entry name" value="Man_deHydtase"/>
</dbReference>
<proteinExistence type="inferred from homology"/>
<dbReference type="InterPro" id="IPR036237">
    <property type="entry name" value="Xyl_isomerase-like_sf"/>
</dbReference>
<keyword evidence="10" id="KW-0456">Lyase</keyword>
<dbReference type="GO" id="GO:0008198">
    <property type="term" value="F:ferrous iron binding"/>
    <property type="evidence" value="ECO:0007669"/>
    <property type="project" value="TreeGrafter"/>
</dbReference>
<evidence type="ECO:0000256" key="10">
    <source>
        <dbReference type="ARBA" id="ARBA00023239"/>
    </source>
</evidence>
<dbReference type="EMBL" id="VXRG01000090">
    <property type="protein sequence ID" value="MXY93933.1"/>
    <property type="molecule type" value="Genomic_DNA"/>
</dbReference>
<keyword evidence="9" id="KW-0464">Manganese</keyword>
<evidence type="ECO:0000256" key="9">
    <source>
        <dbReference type="ARBA" id="ARBA00023211"/>
    </source>
</evidence>
<dbReference type="Pfam" id="PF03786">
    <property type="entry name" value="UxuA"/>
    <property type="match status" value="2"/>
</dbReference>
<dbReference type="Gene3D" id="3.20.20.150">
    <property type="entry name" value="Divalent-metal-dependent TIM barrel enzymes"/>
    <property type="match status" value="1"/>
</dbReference>
<evidence type="ECO:0000256" key="7">
    <source>
        <dbReference type="ARBA" id="ARBA00012927"/>
    </source>
</evidence>
<comment type="cofactor">
    <cofactor evidence="3">
        <name>Fe(2+)</name>
        <dbReference type="ChEBI" id="CHEBI:29033"/>
    </cofactor>
</comment>
<comment type="cofactor">
    <cofactor evidence="2">
        <name>Mn(2+)</name>
        <dbReference type="ChEBI" id="CHEBI:29035"/>
    </cofactor>
</comment>
<dbReference type="GO" id="GO:0030145">
    <property type="term" value="F:manganese ion binding"/>
    <property type="evidence" value="ECO:0007669"/>
    <property type="project" value="TreeGrafter"/>
</dbReference>
<evidence type="ECO:0000256" key="6">
    <source>
        <dbReference type="ARBA" id="ARBA00007389"/>
    </source>
</evidence>
<name>A0A6B0YT93_9CHLR</name>
<evidence type="ECO:0000313" key="11">
    <source>
        <dbReference type="EMBL" id="MXY93933.1"/>
    </source>
</evidence>
<dbReference type="PANTHER" id="PTHR30387:SF2">
    <property type="entry name" value="MANNONATE DEHYDRATASE"/>
    <property type="match status" value="1"/>
</dbReference>
<evidence type="ECO:0000256" key="5">
    <source>
        <dbReference type="ARBA" id="ARBA00004892"/>
    </source>
</evidence>
<dbReference type="SUPFAM" id="SSF51658">
    <property type="entry name" value="Xylose isomerase-like"/>
    <property type="match status" value="1"/>
</dbReference>
<dbReference type="AlphaFoldDB" id="A0A6B0YT93"/>
<dbReference type="GO" id="GO:0042840">
    <property type="term" value="P:D-glucuronate catabolic process"/>
    <property type="evidence" value="ECO:0007669"/>
    <property type="project" value="TreeGrafter"/>
</dbReference>
<evidence type="ECO:0000256" key="8">
    <source>
        <dbReference type="ARBA" id="ARBA00023004"/>
    </source>
</evidence>
<protein>
    <recommendedName>
        <fullName evidence="7">mannonate dehydratase</fullName>
        <ecNumber evidence="7">4.2.1.8</ecNumber>
    </recommendedName>
</protein>
<gene>
    <name evidence="11" type="ORF">F4Y42_10865</name>
</gene>
<reference evidence="11" key="1">
    <citation type="submission" date="2019-09" db="EMBL/GenBank/DDBJ databases">
        <title>Characterisation of the sponge microbiome using genome-centric metagenomics.</title>
        <authorList>
            <person name="Engelberts J.P."/>
            <person name="Robbins S.J."/>
            <person name="De Goeij J.M."/>
            <person name="Aranda M."/>
            <person name="Bell S.C."/>
            <person name="Webster N.S."/>
        </authorList>
    </citation>
    <scope>NUCLEOTIDE SEQUENCE</scope>
    <source>
        <strain evidence="11">SB0664_bin_27</strain>
    </source>
</reference>
<comment type="function">
    <text evidence="4">Catalyzes the dehydration of D-mannonate.</text>
</comment>
<comment type="similarity">
    <text evidence="6">Belongs to the mannonate dehydratase family.</text>
</comment>
<evidence type="ECO:0000256" key="4">
    <source>
        <dbReference type="ARBA" id="ARBA00002713"/>
    </source>
</evidence>
<evidence type="ECO:0000256" key="2">
    <source>
        <dbReference type="ARBA" id="ARBA00001936"/>
    </source>
</evidence>
<comment type="pathway">
    <text evidence="5">Carbohydrate metabolism; pentose and glucuronate interconversion.</text>
</comment>
<sequence length="339" mass="37864">MSLMSIPPGMKISAQVSPEASDEELQFVKQMGLDWAVCWTDGEHAGYDYYARTKDRFEKAGVRIYGFGNREVHNQDAIVLGLDNRDAKIEEYIDHLRALGKAGIPYTTYAHMGNGIWSTGRESTRGGADARGFDLAKADAGHWAGRYYHLPLTHGRTYSEDEIWENFQYFVAQAAPVAEEEGVRIGIHPDDPPQPELGGIPRCIFSSYDGYYRAMEIASSPNVGICFCIGCWLEGGDLMGRGVEDSLQAFGDANKLFKIHFRNVDQPLPHFVETFVDDGYFEMYKAMRVLEQTGFDGVLIPDHIPMMADDSRIGTAYTIGYMKALLARAQDEVKGQVRA</sequence>
<organism evidence="11">
    <name type="scientific">Caldilineaceae bacterium SB0664_bin_27</name>
    <dbReference type="NCBI Taxonomy" id="2605260"/>
    <lineage>
        <taxon>Bacteria</taxon>
        <taxon>Bacillati</taxon>
        <taxon>Chloroflexota</taxon>
        <taxon>Caldilineae</taxon>
        <taxon>Caldilineales</taxon>
        <taxon>Caldilineaceae</taxon>
    </lineage>
</organism>
<dbReference type="GO" id="GO:0008927">
    <property type="term" value="F:mannonate dehydratase activity"/>
    <property type="evidence" value="ECO:0007669"/>
    <property type="project" value="UniProtKB-EC"/>
</dbReference>
<keyword evidence="8" id="KW-0408">Iron</keyword>
<comment type="catalytic activity">
    <reaction evidence="1">
        <text>D-mannonate = 2-dehydro-3-deoxy-D-gluconate + H2O</text>
        <dbReference type="Rhea" id="RHEA:20097"/>
        <dbReference type="ChEBI" id="CHEBI:15377"/>
        <dbReference type="ChEBI" id="CHEBI:17767"/>
        <dbReference type="ChEBI" id="CHEBI:57990"/>
        <dbReference type="EC" id="4.2.1.8"/>
    </reaction>
</comment>
<dbReference type="PANTHER" id="PTHR30387">
    <property type="entry name" value="MANNONATE DEHYDRATASE"/>
    <property type="match status" value="1"/>
</dbReference>
<comment type="caution">
    <text evidence="11">The sequence shown here is derived from an EMBL/GenBank/DDBJ whole genome shotgun (WGS) entry which is preliminary data.</text>
</comment>
<evidence type="ECO:0000256" key="1">
    <source>
        <dbReference type="ARBA" id="ARBA00001794"/>
    </source>
</evidence>
<dbReference type="UniPathway" id="UPA00246"/>